<reference evidence="2 3" key="1">
    <citation type="submission" date="2018-12" db="EMBL/GenBank/DDBJ databases">
        <authorList>
            <person name="Toschakov S.V."/>
        </authorList>
    </citation>
    <scope>NUCLEOTIDE SEQUENCE [LARGE SCALE GENOMIC DNA]</scope>
    <source>
        <strain evidence="2 3">GM2012</strain>
    </source>
</reference>
<dbReference type="EMBL" id="RYZH01000061">
    <property type="protein sequence ID" value="RUL83384.1"/>
    <property type="molecule type" value="Genomic_DNA"/>
</dbReference>
<dbReference type="AlphaFoldDB" id="A0A432ME19"/>
<gene>
    <name evidence="2" type="ORF">TsocGM_22285</name>
</gene>
<dbReference type="Gene3D" id="2.60.300.12">
    <property type="entry name" value="HesB-like domain"/>
    <property type="match status" value="1"/>
</dbReference>
<dbReference type="GO" id="GO:0051539">
    <property type="term" value="F:4 iron, 4 sulfur cluster binding"/>
    <property type="evidence" value="ECO:0007669"/>
    <property type="project" value="TreeGrafter"/>
</dbReference>
<evidence type="ECO:0000259" key="1">
    <source>
        <dbReference type="Pfam" id="PF01521"/>
    </source>
</evidence>
<dbReference type="InterPro" id="IPR017870">
    <property type="entry name" value="FeS_cluster_insertion_CS"/>
</dbReference>
<evidence type="ECO:0000313" key="2">
    <source>
        <dbReference type="EMBL" id="RUL83384.1"/>
    </source>
</evidence>
<evidence type="ECO:0000313" key="3">
    <source>
        <dbReference type="Proteomes" id="UP000280296"/>
    </source>
</evidence>
<dbReference type="GO" id="GO:0016226">
    <property type="term" value="P:iron-sulfur cluster assembly"/>
    <property type="evidence" value="ECO:0007669"/>
    <property type="project" value="InterPro"/>
</dbReference>
<dbReference type="PROSITE" id="PS01152">
    <property type="entry name" value="HESB"/>
    <property type="match status" value="1"/>
</dbReference>
<proteinExistence type="predicted"/>
<sequence length="110" mass="12029">MGVTLTEKAASEVKRIIEEQGNGQQLVLRVGVQGGGCSGFSYSLNFDSETDEERDRVAEFHGVRLAMDKKFDPYLDGTVIDFIDDLGRRGFAFNNPNVVKSCGCGSSFQV</sequence>
<dbReference type="NCBIfam" id="TIGR00049">
    <property type="entry name" value="iron-sulfur cluster assembly accessory protein"/>
    <property type="match status" value="1"/>
</dbReference>
<dbReference type="GO" id="GO:0005506">
    <property type="term" value="F:iron ion binding"/>
    <property type="evidence" value="ECO:0007669"/>
    <property type="project" value="TreeGrafter"/>
</dbReference>
<dbReference type="GO" id="GO:0051537">
    <property type="term" value="F:2 iron, 2 sulfur cluster binding"/>
    <property type="evidence" value="ECO:0007669"/>
    <property type="project" value="TreeGrafter"/>
</dbReference>
<feature type="domain" description="Core" evidence="1">
    <location>
        <begin position="1"/>
        <end position="105"/>
    </location>
</feature>
<dbReference type="PANTHER" id="PTHR43011">
    <property type="entry name" value="IRON-SULFUR CLUSTER ASSEMBLY 2 HOMOLOG, MITOCHONDRIAL"/>
    <property type="match status" value="1"/>
</dbReference>
<dbReference type="PANTHER" id="PTHR43011:SF1">
    <property type="entry name" value="IRON-SULFUR CLUSTER ASSEMBLY 2 HOMOLOG, MITOCHONDRIAL"/>
    <property type="match status" value="1"/>
</dbReference>
<dbReference type="SUPFAM" id="SSF89360">
    <property type="entry name" value="HesB-like domain"/>
    <property type="match status" value="1"/>
</dbReference>
<protein>
    <submittedName>
        <fullName evidence="2">Iron-sulfur cluster assembly accessory protein</fullName>
    </submittedName>
</protein>
<dbReference type="Pfam" id="PF01521">
    <property type="entry name" value="Fe-S_biosyn"/>
    <property type="match status" value="1"/>
</dbReference>
<comment type="caution">
    <text evidence="2">The sequence shown here is derived from an EMBL/GenBank/DDBJ whole genome shotgun (WGS) entry which is preliminary data.</text>
</comment>
<name>A0A432ME19_9BACT</name>
<dbReference type="InterPro" id="IPR000361">
    <property type="entry name" value="ATAP_core_dom"/>
</dbReference>
<accession>A0A432ME19</accession>
<dbReference type="OrthoDB" id="9801228at2"/>
<dbReference type="InterPro" id="IPR016092">
    <property type="entry name" value="ATAP"/>
</dbReference>
<dbReference type="Proteomes" id="UP000280296">
    <property type="component" value="Unassembled WGS sequence"/>
</dbReference>
<keyword evidence="3" id="KW-1185">Reference proteome</keyword>
<dbReference type="RefSeq" id="WP_126727668.1">
    <property type="nucleotide sequence ID" value="NZ_RYZH01000061.1"/>
</dbReference>
<dbReference type="InterPro" id="IPR035903">
    <property type="entry name" value="HesB-like_dom_sf"/>
</dbReference>
<organism evidence="2 3">
    <name type="scientific">Tautonia sociabilis</name>
    <dbReference type="NCBI Taxonomy" id="2080755"/>
    <lineage>
        <taxon>Bacteria</taxon>
        <taxon>Pseudomonadati</taxon>
        <taxon>Planctomycetota</taxon>
        <taxon>Planctomycetia</taxon>
        <taxon>Isosphaerales</taxon>
        <taxon>Isosphaeraceae</taxon>
        <taxon>Tautonia</taxon>
    </lineage>
</organism>
<reference evidence="2 3" key="2">
    <citation type="submission" date="2019-01" db="EMBL/GenBank/DDBJ databases">
        <title>Tautonia sociabilis, a novel thermotolerant planctomycete of Isosphaeraceae family, isolated from a 4000 m deep subterranean habitat.</title>
        <authorList>
            <person name="Kovaleva O.L."/>
            <person name="Elcheninov A.G."/>
            <person name="Van Heerden E."/>
            <person name="Toshchakov S.V."/>
            <person name="Novikov A."/>
            <person name="Bonch-Osmolovskaya E.A."/>
            <person name="Kublanov I.V."/>
        </authorList>
    </citation>
    <scope>NUCLEOTIDE SEQUENCE [LARGE SCALE GENOMIC DNA]</scope>
    <source>
        <strain evidence="2 3">GM2012</strain>
    </source>
</reference>